<evidence type="ECO:0000313" key="2">
    <source>
        <dbReference type="EMBL" id="HBJ08260.1"/>
    </source>
</evidence>
<dbReference type="InterPro" id="IPR032274">
    <property type="entry name" value="DUF4835"/>
</dbReference>
<feature type="chain" id="PRO_5030062742" evidence="1">
    <location>
        <begin position="21"/>
        <end position="300"/>
    </location>
</feature>
<accession>A0A316R4R7</accession>
<keyword evidence="1" id="KW-0732">Signal</keyword>
<proteinExistence type="predicted"/>
<dbReference type="Proteomes" id="UP000262954">
    <property type="component" value="Unassembled WGS sequence"/>
</dbReference>
<dbReference type="Pfam" id="PF16119">
    <property type="entry name" value="DUF4835"/>
    <property type="match status" value="1"/>
</dbReference>
<sequence>MKRVSFFIMCFLLLSSFLSAQELNCRVQVNSDKIQGTNKQVFTTLEQAISEYINNRKWSNAQISNNERIECTFLLTVNEVEDNRYKCDLQVQSRRPVYNASYSTAMLNFRDTEFEFNYQEYEPLVYNENTLESNLTAVIDFYVYMILGLDFDSFSPEGGTVFFQKAEKIVAMGQSSMEIGWKAFESNRNRHALMSAFIEPRTALFRQLWYTYHRKGLDEMTVSADKGRAKITEAINQLKEVRSESSTSVVLPIFSDSKLDEVINIYSKAPQQEKEDIYKILIGIYPTENSRLKAIREESR</sequence>
<gene>
    <name evidence="2" type="ORF">DDY73_04590</name>
</gene>
<feature type="signal peptide" evidence="1">
    <location>
        <begin position="1"/>
        <end position="20"/>
    </location>
</feature>
<dbReference type="AlphaFoldDB" id="A0A316R4R7"/>
<evidence type="ECO:0000313" key="3">
    <source>
        <dbReference type="Proteomes" id="UP000262954"/>
    </source>
</evidence>
<reference evidence="2 3" key="1">
    <citation type="journal article" date="2018" name="Nat. Biotechnol.">
        <title>A standardized bacterial taxonomy based on genome phylogeny substantially revises the tree of life.</title>
        <authorList>
            <person name="Parks D.H."/>
            <person name="Chuvochina M."/>
            <person name="Waite D.W."/>
            <person name="Rinke C."/>
            <person name="Skarshewski A."/>
            <person name="Chaumeil P.A."/>
            <person name="Hugenholtz P."/>
        </authorList>
    </citation>
    <scope>NUCLEOTIDE SEQUENCE [LARGE SCALE GENOMIC DNA]</scope>
    <source>
        <strain evidence="2">UBA11482</strain>
    </source>
</reference>
<dbReference type="RefSeq" id="WP_009319234.1">
    <property type="nucleotide sequence ID" value="NZ_AP028032.1"/>
</dbReference>
<dbReference type="EMBL" id="DNWC01000059">
    <property type="protein sequence ID" value="HBJ08260.1"/>
    <property type="molecule type" value="Genomic_DNA"/>
</dbReference>
<dbReference type="GeneID" id="92927999"/>
<name>A0A316R4R7_9BACT</name>
<organism evidence="2 3">
    <name type="scientific">Coprobacter fastidiosus</name>
    <dbReference type="NCBI Taxonomy" id="1099853"/>
    <lineage>
        <taxon>Bacteria</taxon>
        <taxon>Pseudomonadati</taxon>
        <taxon>Bacteroidota</taxon>
        <taxon>Bacteroidia</taxon>
        <taxon>Bacteroidales</taxon>
        <taxon>Barnesiellaceae</taxon>
        <taxon>Coprobacter</taxon>
    </lineage>
</organism>
<evidence type="ECO:0000256" key="1">
    <source>
        <dbReference type="SAM" id="SignalP"/>
    </source>
</evidence>
<protein>
    <submittedName>
        <fullName evidence="2">DUF4835 domain-containing protein</fullName>
    </submittedName>
</protein>
<comment type="caution">
    <text evidence="2">The sequence shown here is derived from an EMBL/GenBank/DDBJ whole genome shotgun (WGS) entry which is preliminary data.</text>
</comment>